<evidence type="ECO:0000313" key="5">
    <source>
        <dbReference type="EMBL" id="VIP01447.1"/>
    </source>
</evidence>
<feature type="compositionally biased region" description="Basic and acidic residues" evidence="2">
    <location>
        <begin position="447"/>
        <end position="456"/>
    </location>
</feature>
<feature type="region of interest" description="Disordered" evidence="2">
    <location>
        <begin position="447"/>
        <end position="486"/>
    </location>
</feature>
<evidence type="ECO:0000259" key="4">
    <source>
        <dbReference type="Pfam" id="PF07687"/>
    </source>
</evidence>
<dbReference type="AlphaFoldDB" id="A0A6C2YJ67"/>
<feature type="chain" id="PRO_5033880665" description="Peptidase M20 dimerisation domain-containing protein" evidence="3">
    <location>
        <begin position="24"/>
        <end position="486"/>
    </location>
</feature>
<dbReference type="InterPro" id="IPR017145">
    <property type="entry name" value="Aminobenzoyl-glu_utiliz_pB"/>
</dbReference>
<dbReference type="SUPFAM" id="SSF55031">
    <property type="entry name" value="Bacterial exopeptidase dimerisation domain"/>
    <property type="match status" value="1"/>
</dbReference>
<feature type="domain" description="Peptidase M20 dimerisation" evidence="4">
    <location>
        <begin position="206"/>
        <end position="297"/>
    </location>
</feature>
<protein>
    <recommendedName>
        <fullName evidence="4">Peptidase M20 dimerisation domain-containing protein</fullName>
    </recommendedName>
</protein>
<dbReference type="Pfam" id="PF01546">
    <property type="entry name" value="Peptidase_M20"/>
    <property type="match status" value="1"/>
</dbReference>
<organism evidence="5">
    <name type="scientific">Tuwongella immobilis</name>
    <dbReference type="NCBI Taxonomy" id="692036"/>
    <lineage>
        <taxon>Bacteria</taxon>
        <taxon>Pseudomonadati</taxon>
        <taxon>Planctomycetota</taxon>
        <taxon>Planctomycetia</taxon>
        <taxon>Gemmatales</taxon>
        <taxon>Gemmataceae</taxon>
        <taxon>Tuwongella</taxon>
    </lineage>
</organism>
<dbReference type="FunCoup" id="A0A6C2YJ67">
    <property type="interactions" value="165"/>
</dbReference>
<accession>A0A6C2YJ67</accession>
<keyword evidence="1 5" id="KW-0378">Hydrolase</keyword>
<feature type="signal peptide" evidence="3">
    <location>
        <begin position="1"/>
        <end position="23"/>
    </location>
</feature>
<dbReference type="RefSeq" id="WP_232055948.1">
    <property type="nucleotide sequence ID" value="NZ_LR593887.1"/>
</dbReference>
<dbReference type="Proteomes" id="UP000464378">
    <property type="component" value="Chromosome"/>
</dbReference>
<dbReference type="InterPro" id="IPR002933">
    <property type="entry name" value="Peptidase_M20"/>
</dbReference>
<dbReference type="GO" id="GO:0071713">
    <property type="term" value="F:para-aminobenzoyl-glutamate hydrolase activity"/>
    <property type="evidence" value="ECO:0007669"/>
    <property type="project" value="TreeGrafter"/>
</dbReference>
<evidence type="ECO:0000256" key="2">
    <source>
        <dbReference type="SAM" id="MobiDB-lite"/>
    </source>
</evidence>
<dbReference type="InParanoid" id="A0A6C2YJ67"/>
<dbReference type="InterPro" id="IPR052030">
    <property type="entry name" value="Peptidase_M20/M20A_hydrolases"/>
</dbReference>
<dbReference type="NCBIfam" id="TIGR01891">
    <property type="entry name" value="amidohydrolases"/>
    <property type="match status" value="1"/>
</dbReference>
<dbReference type="GO" id="GO:0046657">
    <property type="term" value="P:folic acid catabolic process"/>
    <property type="evidence" value="ECO:0007669"/>
    <property type="project" value="TreeGrafter"/>
</dbReference>
<reference evidence="5" key="1">
    <citation type="submission" date="2019-04" db="EMBL/GenBank/DDBJ databases">
        <authorList>
            <consortium name="Science for Life Laboratories"/>
        </authorList>
    </citation>
    <scope>NUCLEOTIDE SEQUENCE</scope>
    <source>
        <strain evidence="5">MBLW1</strain>
    </source>
</reference>
<gene>
    <name evidence="5" type="ORF">GMBLW1_25130</name>
</gene>
<evidence type="ECO:0000256" key="1">
    <source>
        <dbReference type="ARBA" id="ARBA00022801"/>
    </source>
</evidence>
<evidence type="ECO:0000256" key="3">
    <source>
        <dbReference type="SAM" id="SignalP"/>
    </source>
</evidence>
<dbReference type="EMBL" id="LR586016">
    <property type="protein sequence ID" value="VIP01447.1"/>
    <property type="molecule type" value="Genomic_DNA"/>
</dbReference>
<keyword evidence="3" id="KW-0732">Signal</keyword>
<dbReference type="Pfam" id="PF07687">
    <property type="entry name" value="M20_dimer"/>
    <property type="match status" value="1"/>
</dbReference>
<dbReference type="GO" id="GO:0005737">
    <property type="term" value="C:cytoplasm"/>
    <property type="evidence" value="ECO:0007669"/>
    <property type="project" value="TreeGrafter"/>
</dbReference>
<dbReference type="GO" id="GO:0016805">
    <property type="term" value="F:dipeptidase activity"/>
    <property type="evidence" value="ECO:0007669"/>
    <property type="project" value="TreeGrafter"/>
</dbReference>
<dbReference type="PANTHER" id="PTHR30575:SF0">
    <property type="entry name" value="XAA-ARG DIPEPTIDASE"/>
    <property type="match status" value="1"/>
</dbReference>
<dbReference type="EMBL" id="LR593887">
    <property type="protein sequence ID" value="VTR98433.1"/>
    <property type="molecule type" value="Genomic_DNA"/>
</dbReference>
<dbReference type="PANTHER" id="PTHR30575">
    <property type="entry name" value="PEPTIDASE M20"/>
    <property type="match status" value="1"/>
</dbReference>
<dbReference type="Gene3D" id="3.40.630.10">
    <property type="entry name" value="Zn peptidases"/>
    <property type="match status" value="1"/>
</dbReference>
<dbReference type="InterPro" id="IPR036264">
    <property type="entry name" value="Bact_exopeptidase_dim_dom"/>
</dbReference>
<dbReference type="KEGG" id="tim:GMBLW1_25130"/>
<evidence type="ECO:0000313" key="6">
    <source>
        <dbReference type="Proteomes" id="UP000464378"/>
    </source>
</evidence>
<dbReference type="Gene3D" id="3.30.70.360">
    <property type="match status" value="1"/>
</dbReference>
<proteinExistence type="predicted"/>
<name>A0A6C2YJ67_9BACT</name>
<sequence>MPRWNRAMLAGIILVSFTQVVMAQKDAIVAEVGKRSDRAWANAQQIWQWAEPGYQESKSAQLLSGELERAGFRVERGVAGIPTAFVATIGQGAPVIGILGEYDALPDLSQEAVPFRKPRGEGGYGHACGHHLFGVASAEAAIAVGTAIRDGKINGTLKFFGCPAEEGGAAKVFMARDGVFKGVDVALHWHPASSNSAGDRSCLSRIAAKFRFYGKASHAAGSPEQGRSALDAVELTCHAAELMREHTPDRTRIHHVITSGGGAANVVPEFAEVFFYVRHPKSTVVSELYPRLKKCAEAGALATETKLEIEYLGGTMELLPNQVLAKAVRRNLEQLNDLQYDDAETQFALRLQETFSVKTPLTAIRTVTDVSGVVGMGSTDVGDVSWVVPTVGFSTATWVPGTPAHSWQAVACGGTTIARKGMNLAARTLAASAVDLFQSPKLVADAKAEHQERREGVPYQPLLEKGQKPPLNYRNPPKSGLIRSGE</sequence>
<dbReference type="SUPFAM" id="SSF53187">
    <property type="entry name" value="Zn-dependent exopeptidases"/>
    <property type="match status" value="1"/>
</dbReference>
<keyword evidence="6" id="KW-1185">Reference proteome</keyword>
<dbReference type="InterPro" id="IPR011650">
    <property type="entry name" value="Peptidase_M20_dimer"/>
</dbReference>
<dbReference type="InterPro" id="IPR017439">
    <property type="entry name" value="Amidohydrolase"/>
</dbReference>
<dbReference type="PIRSF" id="PIRSF037227">
    <property type="entry name" value="Aminobenzoyl-glu_utiliz_pB"/>
    <property type="match status" value="1"/>
</dbReference>
<dbReference type="FunFam" id="3.30.70.360:FF:000004">
    <property type="entry name" value="Peptidase M20 domain-containing protein 2"/>
    <property type="match status" value="1"/>
</dbReference>